<dbReference type="Proteomes" id="UP000472270">
    <property type="component" value="Unassembled WGS sequence"/>
</dbReference>
<sequence>MANAEHAELKSSLSEENEASQSLTELETNTQTLEEVNAMAPSFGDEKCFLVEGAEGTETQDKRIMDEKISPIERQLEYLLNKADEFQTQLLWRSESASRIMGFPQPETPTPSLLQFSQQLCSRLEQLVLLYASFSFFSLEESDPLSISHFYIGQCQIDNMKLSIFWYCCPTPFLASASTGLYKRMRWNVERQIEGEGQTYDSAEFYFLCCEDVIEAADDKDGDGRCEGENTETERESRVERIWSIGRWIQTYPDPDTEDITDWVLCSVPCGQYKQLLCLGSEEPSSCTATDCLMGVLLSQETDGTFGMKT</sequence>
<name>A0A673KK03_9TELE</name>
<evidence type="ECO:0000313" key="3">
    <source>
        <dbReference type="Proteomes" id="UP000472270"/>
    </source>
</evidence>
<evidence type="ECO:0000256" key="1">
    <source>
        <dbReference type="SAM" id="MobiDB-lite"/>
    </source>
</evidence>
<protein>
    <submittedName>
        <fullName evidence="2">UPF0575 protein C19orf67 homolog</fullName>
    </submittedName>
</protein>
<feature type="region of interest" description="Disordered" evidence="1">
    <location>
        <begin position="1"/>
        <end position="24"/>
    </location>
</feature>
<dbReference type="PANTHER" id="PTHR36292">
    <property type="entry name" value="UPF0575 PROTEIN C19ORF67"/>
    <property type="match status" value="1"/>
</dbReference>
<dbReference type="InterPro" id="IPR021748">
    <property type="entry name" value="DUF3314"/>
</dbReference>
<dbReference type="Pfam" id="PF11771">
    <property type="entry name" value="DUF3314"/>
    <property type="match status" value="1"/>
</dbReference>
<reference evidence="2" key="1">
    <citation type="submission" date="2025-08" db="UniProtKB">
        <authorList>
            <consortium name="Ensembl"/>
        </authorList>
    </citation>
    <scope>IDENTIFICATION</scope>
</reference>
<dbReference type="PANTHER" id="PTHR36292:SF1">
    <property type="entry name" value="UPF0575 PROTEIN C19ORF67"/>
    <property type="match status" value="1"/>
</dbReference>
<accession>A0A673KK03</accession>
<keyword evidence="3" id="KW-1185">Reference proteome</keyword>
<feature type="compositionally biased region" description="Polar residues" evidence="1">
    <location>
        <begin position="11"/>
        <end position="22"/>
    </location>
</feature>
<proteinExistence type="predicted"/>
<organism evidence="2 3">
    <name type="scientific">Sinocyclocheilus rhinocerous</name>
    <dbReference type="NCBI Taxonomy" id="307959"/>
    <lineage>
        <taxon>Eukaryota</taxon>
        <taxon>Metazoa</taxon>
        <taxon>Chordata</taxon>
        <taxon>Craniata</taxon>
        <taxon>Vertebrata</taxon>
        <taxon>Euteleostomi</taxon>
        <taxon>Actinopterygii</taxon>
        <taxon>Neopterygii</taxon>
        <taxon>Teleostei</taxon>
        <taxon>Ostariophysi</taxon>
        <taxon>Cypriniformes</taxon>
        <taxon>Cyprinidae</taxon>
        <taxon>Cyprininae</taxon>
        <taxon>Sinocyclocheilus</taxon>
    </lineage>
</organism>
<reference evidence="2" key="2">
    <citation type="submission" date="2025-09" db="UniProtKB">
        <authorList>
            <consortium name="Ensembl"/>
        </authorList>
    </citation>
    <scope>IDENTIFICATION</scope>
</reference>
<dbReference type="Ensembl" id="ENSSRHT00000064910.1">
    <property type="protein sequence ID" value="ENSSRHP00000063155.1"/>
    <property type="gene ID" value="ENSSRHG00000031479.1"/>
</dbReference>
<dbReference type="AlphaFoldDB" id="A0A673KK03"/>
<gene>
    <name evidence="2" type="primary">LOC107712227</name>
</gene>
<evidence type="ECO:0000313" key="2">
    <source>
        <dbReference type="Ensembl" id="ENSSRHP00000063155.1"/>
    </source>
</evidence>